<dbReference type="RefSeq" id="WP_189991600.1">
    <property type="nucleotide sequence ID" value="NZ_BMZS01000007.1"/>
</dbReference>
<dbReference type="AlphaFoldDB" id="A0A919CQF2"/>
<name>A0A919CQF2_9PROT</name>
<accession>A0A919CQF2</accession>
<dbReference type="InterPro" id="IPR003593">
    <property type="entry name" value="AAA+_ATPase"/>
</dbReference>
<reference evidence="4" key="1">
    <citation type="journal article" date="2014" name="Int. J. Syst. Evol. Microbiol.">
        <title>Complete genome sequence of Corynebacterium casei LMG S-19264T (=DSM 44701T), isolated from a smear-ripened cheese.</title>
        <authorList>
            <consortium name="US DOE Joint Genome Institute (JGI-PGF)"/>
            <person name="Walter F."/>
            <person name="Albersmeier A."/>
            <person name="Kalinowski J."/>
            <person name="Ruckert C."/>
        </authorList>
    </citation>
    <scope>NUCLEOTIDE SEQUENCE</scope>
    <source>
        <strain evidence="4">KCTC 42651</strain>
    </source>
</reference>
<evidence type="ECO:0000313" key="5">
    <source>
        <dbReference type="Proteomes" id="UP000630353"/>
    </source>
</evidence>
<dbReference type="InterPro" id="IPR003439">
    <property type="entry name" value="ABC_transporter-like_ATP-bd"/>
</dbReference>
<keyword evidence="2 4" id="KW-0067">ATP-binding</keyword>
<keyword evidence="5" id="KW-1185">Reference proteome</keyword>
<comment type="caution">
    <text evidence="4">The sequence shown here is derived from an EMBL/GenBank/DDBJ whole genome shotgun (WGS) entry which is preliminary data.</text>
</comment>
<dbReference type="GO" id="GO:0005524">
    <property type="term" value="F:ATP binding"/>
    <property type="evidence" value="ECO:0007669"/>
    <property type="project" value="UniProtKB-KW"/>
</dbReference>
<protein>
    <submittedName>
        <fullName evidence="4">Sugar ABC transporter ATP-binding protein</fullName>
    </submittedName>
</protein>
<evidence type="ECO:0000256" key="2">
    <source>
        <dbReference type="ARBA" id="ARBA00022840"/>
    </source>
</evidence>
<evidence type="ECO:0000256" key="1">
    <source>
        <dbReference type="ARBA" id="ARBA00022741"/>
    </source>
</evidence>
<dbReference type="EMBL" id="BMZS01000007">
    <property type="protein sequence ID" value="GHD54826.1"/>
    <property type="molecule type" value="Genomic_DNA"/>
</dbReference>
<dbReference type="Proteomes" id="UP000630353">
    <property type="component" value="Unassembled WGS sequence"/>
</dbReference>
<proteinExistence type="predicted"/>
<dbReference type="GO" id="GO:0016887">
    <property type="term" value="F:ATP hydrolysis activity"/>
    <property type="evidence" value="ECO:0007669"/>
    <property type="project" value="InterPro"/>
</dbReference>
<feature type="domain" description="ABC transporter" evidence="3">
    <location>
        <begin position="9"/>
        <end position="249"/>
    </location>
</feature>
<evidence type="ECO:0000259" key="3">
    <source>
        <dbReference type="PROSITE" id="PS50893"/>
    </source>
</evidence>
<dbReference type="PANTHER" id="PTHR43790:SF8">
    <property type="entry name" value="SUGAR ABC TRANSPORTER ATP-BINDING PROTEIN"/>
    <property type="match status" value="1"/>
</dbReference>
<evidence type="ECO:0000313" key="4">
    <source>
        <dbReference type="EMBL" id="GHD54826.1"/>
    </source>
</evidence>
<keyword evidence="1" id="KW-0547">Nucleotide-binding</keyword>
<dbReference type="SUPFAM" id="SSF52540">
    <property type="entry name" value="P-loop containing nucleoside triphosphate hydrolases"/>
    <property type="match status" value="1"/>
</dbReference>
<dbReference type="Gene3D" id="3.40.50.300">
    <property type="entry name" value="P-loop containing nucleotide triphosphate hydrolases"/>
    <property type="match status" value="1"/>
</dbReference>
<sequence>MTPTGEPILSVRRLAKRYGAVQALAGVDLDVQAGEVLAICGDNGAGKSTLIKLISGADVPSEGEIHLRGEPVRFVSPQDALTRGVATIYQDLALAPRLAIYQNVFMGAELTRGLGPLRVLDKRTMIDQASGYMVQLGSAVTDATRPVASLSGGQRQSVAIGRALRWNADVVIMDEPTAALGVRETAQVLDLIRALNGTGKTVVLISHNMADVVAVAHRVAILRQGRKVIERPVSGLDADMLSHMVMTGREAA</sequence>
<dbReference type="InterPro" id="IPR027417">
    <property type="entry name" value="P-loop_NTPase"/>
</dbReference>
<dbReference type="PANTHER" id="PTHR43790">
    <property type="entry name" value="CARBOHYDRATE TRANSPORT ATP-BINDING PROTEIN MG119-RELATED"/>
    <property type="match status" value="1"/>
</dbReference>
<dbReference type="CDD" id="cd03216">
    <property type="entry name" value="ABC_Carb_Monos_I"/>
    <property type="match status" value="1"/>
</dbReference>
<dbReference type="InterPro" id="IPR050107">
    <property type="entry name" value="ABC_carbohydrate_import_ATPase"/>
</dbReference>
<dbReference type="PROSITE" id="PS50893">
    <property type="entry name" value="ABC_TRANSPORTER_2"/>
    <property type="match status" value="1"/>
</dbReference>
<organism evidence="4 5">
    <name type="scientific">Thalassobaculum fulvum</name>
    <dbReference type="NCBI Taxonomy" id="1633335"/>
    <lineage>
        <taxon>Bacteria</taxon>
        <taxon>Pseudomonadati</taxon>
        <taxon>Pseudomonadota</taxon>
        <taxon>Alphaproteobacteria</taxon>
        <taxon>Rhodospirillales</taxon>
        <taxon>Thalassobaculaceae</taxon>
        <taxon>Thalassobaculum</taxon>
    </lineage>
</organism>
<reference evidence="4" key="2">
    <citation type="submission" date="2020-09" db="EMBL/GenBank/DDBJ databases">
        <authorList>
            <person name="Sun Q."/>
            <person name="Kim S."/>
        </authorList>
    </citation>
    <scope>NUCLEOTIDE SEQUENCE</scope>
    <source>
        <strain evidence="4">KCTC 42651</strain>
    </source>
</reference>
<gene>
    <name evidence="4" type="ORF">GCM10017083_33160</name>
</gene>
<dbReference type="SMART" id="SM00382">
    <property type="entry name" value="AAA"/>
    <property type="match status" value="1"/>
</dbReference>
<dbReference type="Pfam" id="PF00005">
    <property type="entry name" value="ABC_tran"/>
    <property type="match status" value="1"/>
</dbReference>